<reference evidence="1 2" key="1">
    <citation type="submission" date="2019-03" db="EMBL/GenBank/DDBJ databases">
        <title>Genomic Encyclopedia of Type Strains, Phase IV (KMG-IV): sequencing the most valuable type-strain genomes for metagenomic binning, comparative biology and taxonomic classification.</title>
        <authorList>
            <person name="Goeker M."/>
        </authorList>
    </citation>
    <scope>NUCLEOTIDE SEQUENCE [LARGE SCALE GENOMIC DNA]</scope>
    <source>
        <strain evidence="1 2">DSM 25964</strain>
    </source>
</reference>
<organism evidence="1 2">
    <name type="scientific">Aminivibrio pyruvatiphilus</name>
    <dbReference type="NCBI Taxonomy" id="1005740"/>
    <lineage>
        <taxon>Bacteria</taxon>
        <taxon>Thermotogati</taxon>
        <taxon>Synergistota</taxon>
        <taxon>Synergistia</taxon>
        <taxon>Synergistales</taxon>
        <taxon>Aminobacteriaceae</taxon>
        <taxon>Aminivibrio</taxon>
    </lineage>
</organism>
<dbReference type="OrthoDB" id="7949at2"/>
<dbReference type="AlphaFoldDB" id="A0A4R8M810"/>
<evidence type="ECO:0000313" key="1">
    <source>
        <dbReference type="EMBL" id="TDY61294.1"/>
    </source>
</evidence>
<accession>A0A4R8M810</accession>
<keyword evidence="2" id="KW-1185">Reference proteome</keyword>
<name>A0A4R8M810_9BACT</name>
<proteinExistence type="predicted"/>
<evidence type="ECO:0000313" key="2">
    <source>
        <dbReference type="Proteomes" id="UP000295066"/>
    </source>
</evidence>
<comment type="caution">
    <text evidence="1">The sequence shown here is derived from an EMBL/GenBank/DDBJ whole genome shotgun (WGS) entry which is preliminary data.</text>
</comment>
<dbReference type="RefSeq" id="WP_133957343.1">
    <property type="nucleotide sequence ID" value="NZ_SORI01000006.1"/>
</dbReference>
<gene>
    <name evidence="1" type="ORF">C8D99_106149</name>
</gene>
<dbReference type="Proteomes" id="UP000295066">
    <property type="component" value="Unassembled WGS sequence"/>
</dbReference>
<sequence>MAVAAFQEKEELRRIVDSMSPDDIRKLLDYAAFLRFLEDQEDAEDAAYIAAHKDEPSIPLEEALKELGL</sequence>
<dbReference type="EMBL" id="SORI01000006">
    <property type="protein sequence ID" value="TDY61294.1"/>
    <property type="molecule type" value="Genomic_DNA"/>
</dbReference>
<protein>
    <submittedName>
        <fullName evidence="1">Uncharacterized protein</fullName>
    </submittedName>
</protein>